<dbReference type="Proteomes" id="UP001597417">
    <property type="component" value="Unassembled WGS sequence"/>
</dbReference>
<feature type="chain" id="PRO_5047463012" evidence="2">
    <location>
        <begin position="22"/>
        <end position="127"/>
    </location>
</feature>
<accession>A0ABW5G7P9</accession>
<keyword evidence="2" id="KW-0732">Signal</keyword>
<evidence type="ECO:0000313" key="4">
    <source>
        <dbReference type="Proteomes" id="UP001597417"/>
    </source>
</evidence>
<feature type="region of interest" description="Disordered" evidence="1">
    <location>
        <begin position="25"/>
        <end position="127"/>
    </location>
</feature>
<proteinExistence type="predicted"/>
<dbReference type="RefSeq" id="WP_378271028.1">
    <property type="nucleotide sequence ID" value="NZ_JBHUKR010000024.1"/>
</dbReference>
<evidence type="ECO:0000256" key="1">
    <source>
        <dbReference type="SAM" id="MobiDB-lite"/>
    </source>
</evidence>
<organism evidence="3 4">
    <name type="scientific">Amycolatopsis pigmentata</name>
    <dbReference type="NCBI Taxonomy" id="450801"/>
    <lineage>
        <taxon>Bacteria</taxon>
        <taxon>Bacillati</taxon>
        <taxon>Actinomycetota</taxon>
        <taxon>Actinomycetes</taxon>
        <taxon>Pseudonocardiales</taxon>
        <taxon>Pseudonocardiaceae</taxon>
        <taxon>Amycolatopsis</taxon>
    </lineage>
</organism>
<sequence>MRIKGIAAAATLLAAGATLLAGPIAGATASSPYPQDGSPATCAPAAPAPGDGTPSTGPVDQAPTAAPGTGLTAAPAPAQRSEPTRVTVPSERLRGLTDCSPRTGSAPQVRVRPLGAPQTGDGSLAVA</sequence>
<name>A0ABW5G7P9_9PSEU</name>
<feature type="signal peptide" evidence="2">
    <location>
        <begin position="1"/>
        <end position="21"/>
    </location>
</feature>
<feature type="compositionally biased region" description="Low complexity" evidence="1">
    <location>
        <begin position="37"/>
        <end position="78"/>
    </location>
</feature>
<reference evidence="4" key="1">
    <citation type="journal article" date="2019" name="Int. J. Syst. Evol. Microbiol.">
        <title>The Global Catalogue of Microorganisms (GCM) 10K type strain sequencing project: providing services to taxonomists for standard genome sequencing and annotation.</title>
        <authorList>
            <consortium name="The Broad Institute Genomics Platform"/>
            <consortium name="The Broad Institute Genome Sequencing Center for Infectious Disease"/>
            <person name="Wu L."/>
            <person name="Ma J."/>
        </authorList>
    </citation>
    <scope>NUCLEOTIDE SEQUENCE [LARGE SCALE GENOMIC DNA]</scope>
    <source>
        <strain evidence="4">CGMCC 4.7645</strain>
    </source>
</reference>
<dbReference type="EMBL" id="JBHUKR010000024">
    <property type="protein sequence ID" value="MFD2422122.1"/>
    <property type="molecule type" value="Genomic_DNA"/>
</dbReference>
<keyword evidence="4" id="KW-1185">Reference proteome</keyword>
<evidence type="ECO:0000313" key="3">
    <source>
        <dbReference type="EMBL" id="MFD2422122.1"/>
    </source>
</evidence>
<comment type="caution">
    <text evidence="3">The sequence shown here is derived from an EMBL/GenBank/DDBJ whole genome shotgun (WGS) entry which is preliminary data.</text>
</comment>
<evidence type="ECO:0000256" key="2">
    <source>
        <dbReference type="SAM" id="SignalP"/>
    </source>
</evidence>
<gene>
    <name evidence="3" type="ORF">ACFSXZ_37910</name>
</gene>
<protein>
    <submittedName>
        <fullName evidence="3">Uncharacterized protein</fullName>
    </submittedName>
</protein>